<feature type="transmembrane region" description="Helical" evidence="1">
    <location>
        <begin position="186"/>
        <end position="203"/>
    </location>
</feature>
<dbReference type="OrthoDB" id="10012937at2"/>
<feature type="transmembrane region" description="Helical" evidence="1">
    <location>
        <begin position="346"/>
        <end position="365"/>
    </location>
</feature>
<dbReference type="RefSeq" id="WP_055215077.1">
    <property type="nucleotide sequence ID" value="NZ_CZBU01000002.1"/>
</dbReference>
<keyword evidence="1" id="KW-1133">Transmembrane helix</keyword>
<organism evidence="2 3">
    <name type="scientific">Lachnospira eligens</name>
    <dbReference type="NCBI Taxonomy" id="39485"/>
    <lineage>
        <taxon>Bacteria</taxon>
        <taxon>Bacillati</taxon>
        <taxon>Bacillota</taxon>
        <taxon>Clostridia</taxon>
        <taxon>Lachnospirales</taxon>
        <taxon>Lachnospiraceae</taxon>
        <taxon>Lachnospira</taxon>
    </lineage>
</organism>
<keyword evidence="1" id="KW-0812">Transmembrane</keyword>
<dbReference type="AlphaFoldDB" id="A0A174YMM2"/>
<protein>
    <submittedName>
        <fullName evidence="2">Uncharacterized protein</fullName>
    </submittedName>
</protein>
<feature type="transmembrane region" description="Helical" evidence="1">
    <location>
        <begin position="235"/>
        <end position="255"/>
    </location>
</feature>
<feature type="transmembrane region" description="Helical" evidence="1">
    <location>
        <begin position="267"/>
        <end position="289"/>
    </location>
</feature>
<dbReference type="EMBL" id="CZBU01000002">
    <property type="protein sequence ID" value="CUQ76373.1"/>
    <property type="molecule type" value="Genomic_DNA"/>
</dbReference>
<feature type="transmembrane region" description="Helical" evidence="1">
    <location>
        <begin position="149"/>
        <end position="166"/>
    </location>
</feature>
<evidence type="ECO:0000313" key="3">
    <source>
        <dbReference type="Proteomes" id="UP000095621"/>
    </source>
</evidence>
<reference evidence="2 3" key="1">
    <citation type="submission" date="2015-09" db="EMBL/GenBank/DDBJ databases">
        <authorList>
            <consortium name="Pathogen Informatics"/>
        </authorList>
    </citation>
    <scope>NUCLEOTIDE SEQUENCE [LARGE SCALE GENOMIC DNA]</scope>
    <source>
        <strain evidence="2 3">2789STDY5834875</strain>
    </source>
</reference>
<feature type="transmembrane region" description="Helical" evidence="1">
    <location>
        <begin position="66"/>
        <end position="88"/>
    </location>
</feature>
<feature type="transmembrane region" description="Helical" evidence="1">
    <location>
        <begin position="371"/>
        <end position="391"/>
    </location>
</feature>
<keyword evidence="1" id="KW-0472">Membrane</keyword>
<accession>A0A174YMM2</accession>
<proteinExistence type="predicted"/>
<dbReference type="Proteomes" id="UP000095621">
    <property type="component" value="Unassembled WGS sequence"/>
</dbReference>
<evidence type="ECO:0000256" key="1">
    <source>
        <dbReference type="SAM" id="Phobius"/>
    </source>
</evidence>
<feature type="transmembrane region" description="Helical" evidence="1">
    <location>
        <begin position="312"/>
        <end position="334"/>
    </location>
</feature>
<evidence type="ECO:0000313" key="2">
    <source>
        <dbReference type="EMBL" id="CUQ76373.1"/>
    </source>
</evidence>
<gene>
    <name evidence="2" type="ORF">ERS852490_01019</name>
</gene>
<sequence length="408" mass="45279">MKKDEITRVRLLSLAVLMALSLFILLVLVGNNEFGQIISKMNNNSLNISENQNSVYNLYYYTGFNVIYQLFFSLTVLFTAVSLTGIVLRIGNTGIIASVAAIFNMMTGILLLMARILESSSSMHAWIDSFYIDGVVKGQIETAQLMDKIPVLYILLVILGILELMMVKSSGIRHIKMFSKNKQTNAVVFLMPALVIYVWEGFIRRNILSEIIKNGDSQRMTINEYLTGYYIGNKIFFNWSWMIMLLIATIICIIIQSGIIKGLSGRAGMLAGIGIPALVTIMPSVIYAFNPPALFGYITLDISLCDMTDNAFYMYLVTFCVCMTAAYILIYLVISGLLDMRKLAGIFVINVVTSVILMIIVSGKSSLAIQYMPWIVADCASVILAFICVAVKPVNKKMAELCGASKKV</sequence>
<feature type="transmembrane region" description="Helical" evidence="1">
    <location>
        <begin position="95"/>
        <end position="117"/>
    </location>
</feature>
<name>A0A174YMM2_9FIRM</name>
<feature type="transmembrane region" description="Helical" evidence="1">
    <location>
        <begin position="12"/>
        <end position="30"/>
    </location>
</feature>